<protein>
    <submittedName>
        <fullName evidence="1">ATP-dependent DNA helicase 2 subunit KU70</fullName>
    </submittedName>
</protein>
<dbReference type="GO" id="GO:0004386">
    <property type="term" value="F:helicase activity"/>
    <property type="evidence" value="ECO:0007669"/>
    <property type="project" value="UniProtKB-KW"/>
</dbReference>
<accession>A0A2P2J4B7</accession>
<keyword evidence="1" id="KW-0347">Helicase</keyword>
<keyword evidence="1" id="KW-0547">Nucleotide-binding</keyword>
<name>A0A2P2J4B7_RHIMU</name>
<evidence type="ECO:0000313" key="1">
    <source>
        <dbReference type="EMBL" id="MBW88227.1"/>
    </source>
</evidence>
<keyword evidence="1" id="KW-0378">Hydrolase</keyword>
<dbReference type="EMBL" id="GGEC01007744">
    <property type="protein sequence ID" value="MBW88227.1"/>
    <property type="molecule type" value="Transcribed_RNA"/>
</dbReference>
<organism evidence="1">
    <name type="scientific">Rhizophora mucronata</name>
    <name type="common">Asiatic mangrove</name>
    <dbReference type="NCBI Taxonomy" id="61149"/>
    <lineage>
        <taxon>Eukaryota</taxon>
        <taxon>Viridiplantae</taxon>
        <taxon>Streptophyta</taxon>
        <taxon>Embryophyta</taxon>
        <taxon>Tracheophyta</taxon>
        <taxon>Spermatophyta</taxon>
        <taxon>Magnoliopsida</taxon>
        <taxon>eudicotyledons</taxon>
        <taxon>Gunneridae</taxon>
        <taxon>Pentapetalae</taxon>
        <taxon>rosids</taxon>
        <taxon>fabids</taxon>
        <taxon>Malpighiales</taxon>
        <taxon>Rhizophoraceae</taxon>
        <taxon>Rhizophora</taxon>
    </lineage>
</organism>
<proteinExistence type="predicted"/>
<reference evidence="1" key="1">
    <citation type="submission" date="2018-02" db="EMBL/GenBank/DDBJ databases">
        <title>Rhizophora mucronata_Transcriptome.</title>
        <authorList>
            <person name="Meera S.P."/>
            <person name="Sreeshan A."/>
            <person name="Augustine A."/>
        </authorList>
    </citation>
    <scope>NUCLEOTIDE SEQUENCE</scope>
    <source>
        <tissue evidence="1">Leaf</tissue>
    </source>
</reference>
<sequence>MKLSCRNSFYLCQLLHRELDDLIFVRLIALCWFFHQSTSVGT</sequence>
<dbReference type="AlphaFoldDB" id="A0A2P2J4B7"/>
<keyword evidence="1" id="KW-0067">ATP-binding</keyword>